<evidence type="ECO:0000256" key="1">
    <source>
        <dbReference type="SAM" id="MobiDB-lite"/>
    </source>
</evidence>
<dbReference type="Proteomes" id="UP000291822">
    <property type="component" value="Unassembled WGS sequence"/>
</dbReference>
<keyword evidence="3" id="KW-1185">Reference proteome</keyword>
<feature type="region of interest" description="Disordered" evidence="1">
    <location>
        <begin position="50"/>
        <end position="89"/>
    </location>
</feature>
<evidence type="ECO:0000313" key="2">
    <source>
        <dbReference type="EMBL" id="TCI06218.1"/>
    </source>
</evidence>
<sequence length="89" mass="9264">MDTLDLLEAIGSDASLRHATAEELNDLLAEAQASEALTAAVATGDRAHLAAEFGQKGNNTPQVTQTPGHEEEAEEPLEAPAPDDDKSLA</sequence>
<feature type="compositionally biased region" description="Polar residues" evidence="1">
    <location>
        <begin position="56"/>
        <end position="67"/>
    </location>
</feature>
<name>A0A4V2NKU8_9GAMM</name>
<evidence type="ECO:0000313" key="3">
    <source>
        <dbReference type="Proteomes" id="UP000291822"/>
    </source>
</evidence>
<proteinExistence type="predicted"/>
<comment type="caution">
    <text evidence="2">The sequence shown here is derived from an EMBL/GenBank/DDBJ whole genome shotgun (WGS) entry which is preliminary data.</text>
</comment>
<accession>A0A4V2NKU8</accession>
<dbReference type="EMBL" id="SJTG01000007">
    <property type="protein sequence ID" value="TCI06218.1"/>
    <property type="molecule type" value="Genomic_DNA"/>
</dbReference>
<dbReference type="RefSeq" id="WP_131152645.1">
    <property type="nucleotide sequence ID" value="NZ_SJTG01000007.1"/>
</dbReference>
<protein>
    <submittedName>
        <fullName evidence="2">Uncharacterized protein</fullName>
    </submittedName>
</protein>
<dbReference type="AlphaFoldDB" id="A0A4V2NKU8"/>
<organism evidence="2 3">
    <name type="scientific">Dyella soli</name>
    <dbReference type="NCBI Taxonomy" id="522319"/>
    <lineage>
        <taxon>Bacteria</taxon>
        <taxon>Pseudomonadati</taxon>
        <taxon>Pseudomonadota</taxon>
        <taxon>Gammaproteobacteria</taxon>
        <taxon>Lysobacterales</taxon>
        <taxon>Rhodanobacteraceae</taxon>
        <taxon>Dyella</taxon>
    </lineage>
</organism>
<gene>
    <name evidence="2" type="ORF">EZM97_35465</name>
</gene>
<reference evidence="2 3" key="1">
    <citation type="submission" date="2019-02" db="EMBL/GenBank/DDBJ databases">
        <title>Dyella amyloliquefaciens sp. nov., isolated from forest soil.</title>
        <authorList>
            <person name="Gao Z.-H."/>
            <person name="Qiu L.-H."/>
        </authorList>
    </citation>
    <scope>NUCLEOTIDE SEQUENCE [LARGE SCALE GENOMIC DNA]</scope>
    <source>
        <strain evidence="2 3">KACC 12747</strain>
    </source>
</reference>